<dbReference type="OMA" id="KWPKQIT"/>
<evidence type="ECO:0000313" key="4">
    <source>
        <dbReference type="Proteomes" id="UP000036987"/>
    </source>
</evidence>
<keyword evidence="4" id="KW-1185">Reference proteome</keyword>
<dbReference type="PROSITE" id="PS51375">
    <property type="entry name" value="PPR"/>
    <property type="match status" value="7"/>
</dbReference>
<dbReference type="Gene3D" id="1.25.40.10">
    <property type="entry name" value="Tetratricopeptide repeat domain"/>
    <property type="match status" value="4"/>
</dbReference>
<name>A0A0K9PQF7_ZOSMR</name>
<feature type="repeat" description="PPR" evidence="2">
    <location>
        <begin position="158"/>
        <end position="193"/>
    </location>
</feature>
<proteinExistence type="predicted"/>
<dbReference type="Pfam" id="PF01535">
    <property type="entry name" value="PPR"/>
    <property type="match status" value="4"/>
</dbReference>
<dbReference type="Proteomes" id="UP000036987">
    <property type="component" value="Unassembled WGS sequence"/>
</dbReference>
<organism evidence="3 4">
    <name type="scientific">Zostera marina</name>
    <name type="common">Eelgrass</name>
    <dbReference type="NCBI Taxonomy" id="29655"/>
    <lineage>
        <taxon>Eukaryota</taxon>
        <taxon>Viridiplantae</taxon>
        <taxon>Streptophyta</taxon>
        <taxon>Embryophyta</taxon>
        <taxon>Tracheophyta</taxon>
        <taxon>Spermatophyta</taxon>
        <taxon>Magnoliopsida</taxon>
        <taxon>Liliopsida</taxon>
        <taxon>Zosteraceae</taxon>
        <taxon>Zostera</taxon>
    </lineage>
</organism>
<protein>
    <submittedName>
        <fullName evidence="3">Pentatricopeptide repeat</fullName>
    </submittedName>
</protein>
<dbReference type="Pfam" id="PF13041">
    <property type="entry name" value="PPR_2"/>
    <property type="match status" value="1"/>
</dbReference>
<evidence type="ECO:0000256" key="1">
    <source>
        <dbReference type="ARBA" id="ARBA00022737"/>
    </source>
</evidence>
<reference evidence="4" key="1">
    <citation type="journal article" date="2016" name="Nature">
        <title>The genome of the seagrass Zostera marina reveals angiosperm adaptation to the sea.</title>
        <authorList>
            <person name="Olsen J.L."/>
            <person name="Rouze P."/>
            <person name="Verhelst B."/>
            <person name="Lin Y.-C."/>
            <person name="Bayer T."/>
            <person name="Collen J."/>
            <person name="Dattolo E."/>
            <person name="De Paoli E."/>
            <person name="Dittami S."/>
            <person name="Maumus F."/>
            <person name="Michel G."/>
            <person name="Kersting A."/>
            <person name="Lauritano C."/>
            <person name="Lohaus R."/>
            <person name="Toepel M."/>
            <person name="Tonon T."/>
            <person name="Vanneste K."/>
            <person name="Amirebrahimi M."/>
            <person name="Brakel J."/>
            <person name="Bostroem C."/>
            <person name="Chovatia M."/>
            <person name="Grimwood J."/>
            <person name="Jenkins J.W."/>
            <person name="Jueterbock A."/>
            <person name="Mraz A."/>
            <person name="Stam W.T."/>
            <person name="Tice H."/>
            <person name="Bornberg-Bauer E."/>
            <person name="Green P.J."/>
            <person name="Pearson G.A."/>
            <person name="Procaccini G."/>
            <person name="Duarte C.M."/>
            <person name="Schmutz J."/>
            <person name="Reusch T.B.H."/>
            <person name="Van de Peer Y."/>
        </authorList>
    </citation>
    <scope>NUCLEOTIDE SEQUENCE [LARGE SCALE GENOMIC DNA]</scope>
    <source>
        <strain evidence="4">cv. Finnish</strain>
    </source>
</reference>
<feature type="repeat" description="PPR" evidence="2">
    <location>
        <begin position="261"/>
        <end position="295"/>
    </location>
</feature>
<feature type="repeat" description="PPR" evidence="2">
    <location>
        <begin position="194"/>
        <end position="224"/>
    </location>
</feature>
<feature type="repeat" description="PPR" evidence="2">
    <location>
        <begin position="226"/>
        <end position="260"/>
    </location>
</feature>
<accession>A0A0K9PQF7</accession>
<dbReference type="OrthoDB" id="185373at2759"/>
<dbReference type="Pfam" id="PF12854">
    <property type="entry name" value="PPR_1"/>
    <property type="match status" value="3"/>
</dbReference>
<dbReference type="GO" id="GO:0003729">
    <property type="term" value="F:mRNA binding"/>
    <property type="evidence" value="ECO:0000318"/>
    <property type="project" value="GO_Central"/>
</dbReference>
<feature type="repeat" description="PPR" evidence="2">
    <location>
        <begin position="296"/>
        <end position="330"/>
    </location>
</feature>
<comment type="caution">
    <text evidence="3">The sequence shown here is derived from an EMBL/GenBank/DDBJ whole genome shotgun (WGS) entry which is preliminary data.</text>
</comment>
<dbReference type="STRING" id="29655.A0A0K9PQF7"/>
<keyword evidence="1" id="KW-0677">Repeat</keyword>
<sequence length="472" mass="52998">MTIGGATKAIRWTNQITPAQVLHLIRTEPDTRKALLIFNSATDEYSNGYCHDHQTFSCIISRLASSNLFSDALHLLTSPLKLPLPFPEPAFLSLLHAYSRAHRPHQTLLLFRRMISEFQCRPTIKSYVTVLTALVDGDQMKLAHEFYKEMRDLRLDECLPVYNVMVKAFSKNQKTIDYAIKVFDAMPEKGVAPDCYTYGSLITGLCRAGRVEKALGLFNDMKIPASVFTYSTLIHGLCVSEKVDDAVKLFEEMPEKGVKPNVVTFSTVIDGLCKASRSDEAMKILEKMGKSKCCPNKITYSSLMNGLCKDRRTTQALEVIDRMRLHGHKPDAGIYSNLIQCLLDVGKIQEAANFLDEMTLGGVKPHRLTWSLHIRIHNVVAQALCKGDELNRAFQVYLSMKTRSITTLPMTFHQLVDGFCRKGDVHKAASIVHEMLDDGCVPEVITWDSVVSGFFNRRKAREAAELVLGSMN</sequence>
<evidence type="ECO:0000313" key="3">
    <source>
        <dbReference type="EMBL" id="KMZ71303.1"/>
    </source>
</evidence>
<dbReference type="NCBIfam" id="TIGR00756">
    <property type="entry name" value="PPR"/>
    <property type="match status" value="6"/>
</dbReference>
<dbReference type="PANTHER" id="PTHR47931">
    <property type="entry name" value="OS01G0228400 PROTEIN"/>
    <property type="match status" value="1"/>
</dbReference>
<dbReference type="InterPro" id="IPR011990">
    <property type="entry name" value="TPR-like_helical_dom_sf"/>
</dbReference>
<feature type="repeat" description="PPR" evidence="2">
    <location>
        <begin position="331"/>
        <end position="365"/>
    </location>
</feature>
<dbReference type="PANTHER" id="PTHR47931:SF2">
    <property type="entry name" value="OS01G0228400 PROTEIN"/>
    <property type="match status" value="1"/>
</dbReference>
<dbReference type="InterPro" id="IPR002885">
    <property type="entry name" value="PPR_rpt"/>
</dbReference>
<feature type="repeat" description="PPR" evidence="2">
    <location>
        <begin position="408"/>
        <end position="442"/>
    </location>
</feature>
<dbReference type="EMBL" id="LFYR01000680">
    <property type="protein sequence ID" value="KMZ71303.1"/>
    <property type="molecule type" value="Genomic_DNA"/>
</dbReference>
<dbReference type="AlphaFoldDB" id="A0A0K9PQF7"/>
<evidence type="ECO:0000256" key="2">
    <source>
        <dbReference type="PROSITE-ProRule" id="PRU00708"/>
    </source>
</evidence>
<gene>
    <name evidence="3" type="ORF">ZOSMA_183G00370</name>
</gene>